<comment type="cofactor">
    <cofactor evidence="1">
        <name>FMN</name>
        <dbReference type="ChEBI" id="CHEBI:58210"/>
    </cofactor>
</comment>
<sequence length="136" mass="15451">MGKRRHSYELIKNAKDFVVNIPTREILKETDYCGNVSGRDVNKFKKTGLTPLPGKIVKSPLIKECPINLECKVIKDIELGDHNFIVGEVVSKSFDEKILNEKGKPDINKMNLFSYGSNRYFTIGEVIGKWGFSLKE</sequence>
<dbReference type="InterPro" id="IPR012349">
    <property type="entry name" value="Split_barrel_FMN-bd"/>
</dbReference>
<organism evidence="5">
    <name type="scientific">marine sediment metagenome</name>
    <dbReference type="NCBI Taxonomy" id="412755"/>
    <lineage>
        <taxon>unclassified sequences</taxon>
        <taxon>metagenomes</taxon>
        <taxon>ecological metagenomes</taxon>
    </lineage>
</organism>
<reference evidence="5" key="1">
    <citation type="journal article" date="2014" name="Front. Microbiol.">
        <title>High frequency of phylogenetically diverse reductive dehalogenase-homologous genes in deep subseafloor sedimentary metagenomes.</title>
        <authorList>
            <person name="Kawai M."/>
            <person name="Futagami T."/>
            <person name="Toyoda A."/>
            <person name="Takaki Y."/>
            <person name="Nishi S."/>
            <person name="Hori S."/>
            <person name="Arai W."/>
            <person name="Tsubouchi T."/>
            <person name="Morono Y."/>
            <person name="Uchiyama I."/>
            <person name="Ito T."/>
            <person name="Fujiyama A."/>
            <person name="Inagaki F."/>
            <person name="Takami H."/>
        </authorList>
    </citation>
    <scope>NUCLEOTIDE SEQUENCE</scope>
    <source>
        <strain evidence="5">Expedition CK06-06</strain>
    </source>
</reference>
<keyword evidence="2" id="KW-0285">Flavoprotein</keyword>
<dbReference type="SUPFAM" id="SSF50475">
    <property type="entry name" value="FMN-binding split barrel"/>
    <property type="match status" value="1"/>
</dbReference>
<dbReference type="InterPro" id="IPR052174">
    <property type="entry name" value="Flavoredoxin"/>
</dbReference>
<dbReference type="Gene3D" id="2.30.110.10">
    <property type="entry name" value="Electron Transport, Fmn-binding Protein, Chain A"/>
    <property type="match status" value="1"/>
</dbReference>
<proteinExistence type="inferred from homology"/>
<accession>X1A7N7</accession>
<dbReference type="Pfam" id="PF01613">
    <property type="entry name" value="Flavin_Reduct"/>
    <property type="match status" value="1"/>
</dbReference>
<dbReference type="AlphaFoldDB" id="X1A7N7"/>
<feature type="domain" description="Flavin reductase like" evidence="4">
    <location>
        <begin position="1"/>
        <end position="115"/>
    </location>
</feature>
<comment type="caution">
    <text evidence="5">The sequence shown here is derived from an EMBL/GenBank/DDBJ whole genome shotgun (WGS) entry which is preliminary data.</text>
</comment>
<evidence type="ECO:0000256" key="1">
    <source>
        <dbReference type="ARBA" id="ARBA00001917"/>
    </source>
</evidence>
<protein>
    <recommendedName>
        <fullName evidence="4">Flavin reductase like domain-containing protein</fullName>
    </recommendedName>
</protein>
<evidence type="ECO:0000256" key="2">
    <source>
        <dbReference type="ARBA" id="ARBA00022630"/>
    </source>
</evidence>
<dbReference type="PANTHER" id="PTHR43567:SF1">
    <property type="entry name" value="FLAVOREDOXIN"/>
    <property type="match status" value="1"/>
</dbReference>
<evidence type="ECO:0000313" key="5">
    <source>
        <dbReference type="EMBL" id="GAG68808.1"/>
    </source>
</evidence>
<dbReference type="EMBL" id="BART01000252">
    <property type="protein sequence ID" value="GAG68808.1"/>
    <property type="molecule type" value="Genomic_DNA"/>
</dbReference>
<evidence type="ECO:0000256" key="3">
    <source>
        <dbReference type="ARBA" id="ARBA00038054"/>
    </source>
</evidence>
<gene>
    <name evidence="5" type="ORF">S01H4_01393</name>
</gene>
<comment type="similarity">
    <text evidence="3">Belongs to the flavoredoxin family.</text>
</comment>
<dbReference type="PANTHER" id="PTHR43567">
    <property type="entry name" value="FLAVOREDOXIN-RELATED-RELATED"/>
    <property type="match status" value="1"/>
</dbReference>
<name>X1A7N7_9ZZZZ</name>
<dbReference type="InterPro" id="IPR002563">
    <property type="entry name" value="Flavin_Rdtase-like_dom"/>
</dbReference>
<dbReference type="SMART" id="SM00903">
    <property type="entry name" value="Flavin_Reduct"/>
    <property type="match status" value="1"/>
</dbReference>
<evidence type="ECO:0000259" key="4">
    <source>
        <dbReference type="SMART" id="SM00903"/>
    </source>
</evidence>
<dbReference type="GO" id="GO:0010181">
    <property type="term" value="F:FMN binding"/>
    <property type="evidence" value="ECO:0007669"/>
    <property type="project" value="InterPro"/>
</dbReference>